<evidence type="ECO:0000313" key="3">
    <source>
        <dbReference type="Proteomes" id="UP000053820"/>
    </source>
</evidence>
<dbReference type="OrthoDB" id="2663434at2759"/>
<evidence type="ECO:0000313" key="2">
    <source>
        <dbReference type="EMBL" id="KIJ60937.1"/>
    </source>
</evidence>
<dbReference type="SUPFAM" id="SSF58100">
    <property type="entry name" value="Bacterial hemolysins"/>
    <property type="match status" value="1"/>
</dbReference>
<organism evidence="2 3">
    <name type="scientific">Hydnomerulius pinastri MD-312</name>
    <dbReference type="NCBI Taxonomy" id="994086"/>
    <lineage>
        <taxon>Eukaryota</taxon>
        <taxon>Fungi</taxon>
        <taxon>Dikarya</taxon>
        <taxon>Basidiomycota</taxon>
        <taxon>Agaricomycotina</taxon>
        <taxon>Agaricomycetes</taxon>
        <taxon>Agaricomycetidae</taxon>
        <taxon>Boletales</taxon>
        <taxon>Boletales incertae sedis</taxon>
        <taxon>Leucogyrophana</taxon>
    </lineage>
</organism>
<feature type="coiled-coil region" evidence="1">
    <location>
        <begin position="66"/>
        <end position="100"/>
    </location>
</feature>
<dbReference type="EMBL" id="KN839867">
    <property type="protein sequence ID" value="KIJ60937.1"/>
    <property type="molecule type" value="Genomic_DNA"/>
</dbReference>
<keyword evidence="1" id="KW-0175">Coiled coil</keyword>
<dbReference type="AlphaFoldDB" id="A0A0C9WBL8"/>
<proteinExistence type="predicted"/>
<dbReference type="Proteomes" id="UP000053820">
    <property type="component" value="Unassembled WGS sequence"/>
</dbReference>
<evidence type="ECO:0000256" key="1">
    <source>
        <dbReference type="SAM" id="Coils"/>
    </source>
</evidence>
<dbReference type="HOGENOM" id="CLU_099117_0_0_1"/>
<keyword evidence="3" id="KW-1185">Reference proteome</keyword>
<accession>A0A0C9WBL8</accession>
<dbReference type="Gene3D" id="1.10.287.1490">
    <property type="match status" value="1"/>
</dbReference>
<sequence>MDTFVVQKDTPVTAMARVIQLFQVVAVLLIQVGTMASDLVSLEDRVTKVETSHPIHHDTANLSQQVRELSEAMASQKEHIQTLNQELVEQRAEVSTYRNKMNVLTASLDEDGKEFNQFVKGLHTALQDEIKEQQRLSSELATVKEDMTQKMGLLHTGLAAVQFDLTVVKSVHGMVPPDIQLRGEVAREVRRVRIMACLAQTVEDRELAQGQFDWDMHRGHLYALWTLYIYAYMDCRKPETSGLRG</sequence>
<protein>
    <submittedName>
        <fullName evidence="2">Uncharacterized protein</fullName>
    </submittedName>
</protein>
<reference evidence="2 3" key="1">
    <citation type="submission" date="2014-04" db="EMBL/GenBank/DDBJ databases">
        <title>Evolutionary Origins and Diversification of the Mycorrhizal Mutualists.</title>
        <authorList>
            <consortium name="DOE Joint Genome Institute"/>
            <consortium name="Mycorrhizal Genomics Consortium"/>
            <person name="Kohler A."/>
            <person name="Kuo A."/>
            <person name="Nagy L.G."/>
            <person name="Floudas D."/>
            <person name="Copeland A."/>
            <person name="Barry K.W."/>
            <person name="Cichocki N."/>
            <person name="Veneault-Fourrey C."/>
            <person name="LaButti K."/>
            <person name="Lindquist E.A."/>
            <person name="Lipzen A."/>
            <person name="Lundell T."/>
            <person name="Morin E."/>
            <person name="Murat C."/>
            <person name="Riley R."/>
            <person name="Ohm R."/>
            <person name="Sun H."/>
            <person name="Tunlid A."/>
            <person name="Henrissat B."/>
            <person name="Grigoriev I.V."/>
            <person name="Hibbett D.S."/>
            <person name="Martin F."/>
        </authorList>
    </citation>
    <scope>NUCLEOTIDE SEQUENCE [LARGE SCALE GENOMIC DNA]</scope>
    <source>
        <strain evidence="2 3">MD-312</strain>
    </source>
</reference>
<name>A0A0C9WBL8_9AGAM</name>
<gene>
    <name evidence="2" type="ORF">HYDPIDRAFT_169965</name>
</gene>